<comment type="caution">
    <text evidence="2">The sequence shown here is derived from an EMBL/GenBank/DDBJ whole genome shotgun (WGS) entry which is preliminary data.</text>
</comment>
<organism evidence="2 3">
    <name type="scientific">Latilactobacillus fuchuensis DSM 14340 = JCM 11249</name>
    <dbReference type="NCBI Taxonomy" id="1423747"/>
    <lineage>
        <taxon>Bacteria</taxon>
        <taxon>Bacillati</taxon>
        <taxon>Bacillota</taxon>
        <taxon>Bacilli</taxon>
        <taxon>Lactobacillales</taxon>
        <taxon>Lactobacillaceae</taxon>
        <taxon>Latilactobacillus</taxon>
    </lineage>
</organism>
<keyword evidence="1" id="KW-1133">Transmembrane helix</keyword>
<evidence type="ECO:0000313" key="3">
    <source>
        <dbReference type="Proteomes" id="UP000051264"/>
    </source>
</evidence>
<evidence type="ECO:0000256" key="1">
    <source>
        <dbReference type="SAM" id="Phobius"/>
    </source>
</evidence>
<keyword evidence="1" id="KW-0472">Membrane</keyword>
<keyword evidence="1" id="KW-0812">Transmembrane</keyword>
<dbReference type="Proteomes" id="UP000051264">
    <property type="component" value="Unassembled WGS sequence"/>
</dbReference>
<dbReference type="OrthoDB" id="9910941at2"/>
<dbReference type="RefSeq" id="WP_056950636.1">
    <property type="nucleotide sequence ID" value="NZ_AZEX01000056.1"/>
</dbReference>
<proteinExistence type="predicted"/>
<reference evidence="2 3" key="1">
    <citation type="journal article" date="2015" name="Genome Announc.">
        <title>Expanding the biotechnology potential of lactobacilli through comparative genomics of 213 strains and associated genera.</title>
        <authorList>
            <person name="Sun Z."/>
            <person name="Harris H.M."/>
            <person name="McCann A."/>
            <person name="Guo C."/>
            <person name="Argimon S."/>
            <person name="Zhang W."/>
            <person name="Yang X."/>
            <person name="Jeffery I.B."/>
            <person name="Cooney J.C."/>
            <person name="Kagawa T.F."/>
            <person name="Liu W."/>
            <person name="Song Y."/>
            <person name="Salvetti E."/>
            <person name="Wrobel A."/>
            <person name="Rasinkangas P."/>
            <person name="Parkhill J."/>
            <person name="Rea M.C."/>
            <person name="O'Sullivan O."/>
            <person name="Ritari J."/>
            <person name="Douillard F.P."/>
            <person name="Paul Ross R."/>
            <person name="Yang R."/>
            <person name="Briner A.E."/>
            <person name="Felis G.E."/>
            <person name="de Vos W.M."/>
            <person name="Barrangou R."/>
            <person name="Klaenhammer T.R."/>
            <person name="Caufield P.W."/>
            <person name="Cui Y."/>
            <person name="Zhang H."/>
            <person name="O'Toole P.W."/>
        </authorList>
    </citation>
    <scope>NUCLEOTIDE SEQUENCE [LARGE SCALE GENOMIC DNA]</scope>
    <source>
        <strain evidence="2 3">DSM 14340</strain>
    </source>
</reference>
<feature type="transmembrane region" description="Helical" evidence="1">
    <location>
        <begin position="6"/>
        <end position="22"/>
    </location>
</feature>
<dbReference type="AlphaFoldDB" id="A0A0R1RPD3"/>
<protein>
    <submittedName>
        <fullName evidence="2">Uncharacterized protein</fullName>
    </submittedName>
</protein>
<name>A0A0R1RPD3_9LACO</name>
<dbReference type="PATRIC" id="fig|1423747.3.peg.1965"/>
<gene>
    <name evidence="2" type="ORF">FC69_GL001935</name>
</gene>
<sequence length="312" mass="35935">MADWIQAIGVVISLLIAGIRYYQVKKNTALESVKQMLNLLDEFDILVDDNFRFKVSESVVTDKKEMIADYQYMQQEVITYEAEFRNDLKELWRNMSAASFVMFNWEAKGNTANSVSDTLNNAAVVQRQLKNVLHAVQQNEMGDIQKIKNMAAKSLLVFAKDLTQLAVKEKLVHDGETLSQLYSSLAYYVGPNQEIIKLIEKYLDQEKKSVTTITELYDAKSDEIKKTLPITPVQKQLYQAVYTQKNHYIKVDSEKYKEQREEHDCKALIRNAAKSYYLIGQKSGLQVSRKGNSFIFEKEIKTPKKAKKVSKE</sequence>
<dbReference type="EMBL" id="AZEX01000056">
    <property type="protein sequence ID" value="KRL59071.1"/>
    <property type="molecule type" value="Genomic_DNA"/>
</dbReference>
<evidence type="ECO:0000313" key="2">
    <source>
        <dbReference type="EMBL" id="KRL59071.1"/>
    </source>
</evidence>
<dbReference type="STRING" id="1423747.FC69_GL001935"/>
<accession>A0A0R1RPD3</accession>